<accession>A0A2T3ZF65</accession>
<dbReference type="AlphaFoldDB" id="A0A2T3ZF65"/>
<feature type="chain" id="PRO_5015728469" description="Secreted protein" evidence="1">
    <location>
        <begin position="26"/>
        <end position="78"/>
    </location>
</feature>
<keyword evidence="3" id="KW-1185">Reference proteome</keyword>
<reference evidence="2 3" key="1">
    <citation type="submission" date="2016-07" db="EMBL/GenBank/DDBJ databases">
        <title>Multiple horizontal gene transfer events from other fungi enriched the ability of initially mycotrophic Trichoderma (Ascomycota) to feed on dead plant biomass.</title>
        <authorList>
            <consortium name="DOE Joint Genome Institute"/>
            <person name="Aerts A."/>
            <person name="Atanasova L."/>
            <person name="Chenthamara K."/>
            <person name="Zhang J."/>
            <person name="Grujic M."/>
            <person name="Henrissat B."/>
            <person name="Kuo A."/>
            <person name="Salamov A."/>
            <person name="Lipzen A."/>
            <person name="Labutti K."/>
            <person name="Barry K."/>
            <person name="Miao Y."/>
            <person name="Rahimi M.J."/>
            <person name="Shen Q."/>
            <person name="Grigoriev I.V."/>
            <person name="Kubicek C.P."/>
            <person name="Druzhinina I.S."/>
        </authorList>
    </citation>
    <scope>NUCLEOTIDE SEQUENCE [LARGE SCALE GENOMIC DNA]</scope>
    <source>
        <strain evidence="2 3">CBS 433.97</strain>
    </source>
</reference>
<dbReference type="Proteomes" id="UP000240493">
    <property type="component" value="Unassembled WGS sequence"/>
</dbReference>
<evidence type="ECO:0000313" key="3">
    <source>
        <dbReference type="Proteomes" id="UP000240493"/>
    </source>
</evidence>
<feature type="signal peptide" evidence="1">
    <location>
        <begin position="1"/>
        <end position="25"/>
    </location>
</feature>
<proteinExistence type="predicted"/>
<gene>
    <name evidence="2" type="ORF">M441DRAFT_372405</name>
</gene>
<keyword evidence="1" id="KW-0732">Signal</keyword>
<evidence type="ECO:0000256" key="1">
    <source>
        <dbReference type="SAM" id="SignalP"/>
    </source>
</evidence>
<protein>
    <recommendedName>
        <fullName evidence="4">Secreted protein</fullName>
    </recommendedName>
</protein>
<sequence>MALCCIHSRYLYALTWLAAIAPVLSDRRDCIGTSTVVSFCCSLLRTSTCAYMKHASHGASIMELKIGSRITLCSLGWL</sequence>
<dbReference type="EMBL" id="KZ679259">
    <property type="protein sequence ID" value="PTB43429.1"/>
    <property type="molecule type" value="Genomic_DNA"/>
</dbReference>
<evidence type="ECO:0008006" key="4">
    <source>
        <dbReference type="Google" id="ProtNLM"/>
    </source>
</evidence>
<evidence type="ECO:0000313" key="2">
    <source>
        <dbReference type="EMBL" id="PTB43429.1"/>
    </source>
</evidence>
<organism evidence="2 3">
    <name type="scientific">Trichoderma asperellum (strain ATCC 204424 / CBS 433.97 / NBRC 101777)</name>
    <dbReference type="NCBI Taxonomy" id="1042311"/>
    <lineage>
        <taxon>Eukaryota</taxon>
        <taxon>Fungi</taxon>
        <taxon>Dikarya</taxon>
        <taxon>Ascomycota</taxon>
        <taxon>Pezizomycotina</taxon>
        <taxon>Sordariomycetes</taxon>
        <taxon>Hypocreomycetidae</taxon>
        <taxon>Hypocreales</taxon>
        <taxon>Hypocreaceae</taxon>
        <taxon>Trichoderma</taxon>
    </lineage>
</organism>
<name>A0A2T3ZF65_TRIA4</name>